<dbReference type="Gene3D" id="3.30.9.10">
    <property type="entry name" value="D-Amino Acid Oxidase, subunit A, domain 2"/>
    <property type="match status" value="1"/>
</dbReference>
<accession>A0A1I3XFK1</accession>
<comment type="similarity">
    <text evidence="2">Belongs to the FAD-dependent glycerol-3-phosphate dehydrogenase family.</text>
</comment>
<keyword evidence="4" id="KW-0274">FAD</keyword>
<dbReference type="GO" id="GO:0046168">
    <property type="term" value="P:glycerol-3-phosphate catabolic process"/>
    <property type="evidence" value="ECO:0007669"/>
    <property type="project" value="TreeGrafter"/>
</dbReference>
<dbReference type="SUPFAM" id="SSF51905">
    <property type="entry name" value="FAD/NAD(P)-binding domain"/>
    <property type="match status" value="1"/>
</dbReference>
<dbReference type="PANTHER" id="PTHR11985:SF15">
    <property type="entry name" value="GLYCEROL-3-PHOSPHATE DEHYDROGENASE, MITOCHONDRIAL"/>
    <property type="match status" value="1"/>
</dbReference>
<keyword evidence="5" id="KW-0560">Oxidoreductase</keyword>
<reference evidence="9" key="1">
    <citation type="submission" date="2016-10" db="EMBL/GenBank/DDBJ databases">
        <authorList>
            <person name="Varghese N."/>
            <person name="Submissions S."/>
        </authorList>
    </citation>
    <scope>NUCLEOTIDE SEQUENCE [LARGE SCALE GENOMIC DNA]</scope>
    <source>
        <strain evidence="9">Nm69</strain>
    </source>
</reference>
<dbReference type="STRING" id="52441.SAMN05216302_1001250"/>
<name>A0A1I3XFK1_9PROT</name>
<dbReference type="PRINTS" id="PR01001">
    <property type="entry name" value="FADG3PDH"/>
</dbReference>
<gene>
    <name evidence="8" type="ORF">SAMN05216302_1001250</name>
</gene>
<organism evidence="8 9">
    <name type="scientific">Nitrosomonas aestuarii</name>
    <dbReference type="NCBI Taxonomy" id="52441"/>
    <lineage>
        <taxon>Bacteria</taxon>
        <taxon>Pseudomonadati</taxon>
        <taxon>Pseudomonadota</taxon>
        <taxon>Betaproteobacteria</taxon>
        <taxon>Nitrosomonadales</taxon>
        <taxon>Nitrosomonadaceae</taxon>
        <taxon>Nitrosomonas</taxon>
    </lineage>
</organism>
<keyword evidence="9" id="KW-1185">Reference proteome</keyword>
<dbReference type="Pfam" id="PF16901">
    <property type="entry name" value="DAO_C"/>
    <property type="match status" value="1"/>
</dbReference>
<dbReference type="OrthoDB" id="9766796at2"/>
<dbReference type="InterPro" id="IPR006076">
    <property type="entry name" value="FAD-dep_OxRdtase"/>
</dbReference>
<dbReference type="InterPro" id="IPR036188">
    <property type="entry name" value="FAD/NAD-bd_sf"/>
</dbReference>
<evidence type="ECO:0000256" key="4">
    <source>
        <dbReference type="ARBA" id="ARBA00022827"/>
    </source>
</evidence>
<dbReference type="InterPro" id="IPR038299">
    <property type="entry name" value="DAO_C_sf"/>
</dbReference>
<dbReference type="Proteomes" id="UP000199533">
    <property type="component" value="Unassembled WGS sequence"/>
</dbReference>
<dbReference type="InterPro" id="IPR000447">
    <property type="entry name" value="G3P_DH_FAD-dep"/>
</dbReference>
<dbReference type="AlphaFoldDB" id="A0A1I3XFK1"/>
<evidence type="ECO:0000256" key="3">
    <source>
        <dbReference type="ARBA" id="ARBA00022630"/>
    </source>
</evidence>
<dbReference type="RefSeq" id="WP_090696557.1">
    <property type="nucleotide sequence ID" value="NZ_FOSP01000001.1"/>
</dbReference>
<comment type="cofactor">
    <cofactor evidence="1">
        <name>FAD</name>
        <dbReference type="ChEBI" id="CHEBI:57692"/>
    </cofactor>
</comment>
<feature type="domain" description="Alpha-glycerophosphate oxidase C-terminal" evidence="7">
    <location>
        <begin position="417"/>
        <end position="523"/>
    </location>
</feature>
<dbReference type="EMBL" id="FOSP01000001">
    <property type="protein sequence ID" value="SFK17846.1"/>
    <property type="molecule type" value="Genomic_DNA"/>
</dbReference>
<dbReference type="InterPro" id="IPR031656">
    <property type="entry name" value="DAO_C"/>
</dbReference>
<evidence type="ECO:0000256" key="5">
    <source>
        <dbReference type="ARBA" id="ARBA00023002"/>
    </source>
</evidence>
<dbReference type="PANTHER" id="PTHR11985">
    <property type="entry name" value="GLYCEROL-3-PHOSPHATE DEHYDROGENASE"/>
    <property type="match status" value="1"/>
</dbReference>
<evidence type="ECO:0000259" key="7">
    <source>
        <dbReference type="Pfam" id="PF16901"/>
    </source>
</evidence>
<feature type="domain" description="FAD dependent oxidoreductase" evidence="6">
    <location>
        <begin position="14"/>
        <end position="370"/>
    </location>
</feature>
<dbReference type="Gene3D" id="3.50.50.60">
    <property type="entry name" value="FAD/NAD(P)-binding domain"/>
    <property type="match status" value="1"/>
</dbReference>
<dbReference type="Pfam" id="PF01266">
    <property type="entry name" value="DAO"/>
    <property type="match status" value="1"/>
</dbReference>
<dbReference type="Gene3D" id="1.10.8.870">
    <property type="entry name" value="Alpha-glycerophosphate oxidase, cap domain"/>
    <property type="match status" value="1"/>
</dbReference>
<protein>
    <submittedName>
        <fullName evidence="8">Glycerol-3-phosphate dehydrogenase</fullName>
    </submittedName>
</protein>
<evidence type="ECO:0000313" key="8">
    <source>
        <dbReference type="EMBL" id="SFK17846.1"/>
    </source>
</evidence>
<keyword evidence="3" id="KW-0285">Flavoprotein</keyword>
<evidence type="ECO:0000259" key="6">
    <source>
        <dbReference type="Pfam" id="PF01266"/>
    </source>
</evidence>
<dbReference type="GO" id="GO:0004368">
    <property type="term" value="F:glycerol-3-phosphate dehydrogenase (quinone) activity"/>
    <property type="evidence" value="ECO:0007669"/>
    <property type="project" value="InterPro"/>
</dbReference>
<evidence type="ECO:0000256" key="2">
    <source>
        <dbReference type="ARBA" id="ARBA00007330"/>
    </source>
</evidence>
<proteinExistence type="inferred from homology"/>
<evidence type="ECO:0000313" key="9">
    <source>
        <dbReference type="Proteomes" id="UP000199533"/>
    </source>
</evidence>
<sequence length="537" mass="59722">MKRNPSPLYNQTFDLLVCGGGVYGAWTAYDAALRGLKVALIDQGDWGSATSSASSKLIHGGLRYLEQFEFKLVRKTLSEREMLMKVAPHRVWPLRFGVPVYAQSRVGLLRMKLGLMLYDFLAAGQQAAKRHRFFNRLHFAERFPWLNNQSLKGGFTYADAQTDDARLVLELVSGAMKAGAVCVNYCRLTSLQESEGRAAGANIQDVLTNSEYQVHARQIVYAAGHWVAADSHSKDDCLLTRGIHLIMPGMHQDEALLLTAQSDGRVFFVIPWYGLTLLGTTDTPYLGPLDQVNVEKSEIAYLLSAVNNYLQTPWTEQDIIGSFAGVRVLKQDRQDADGSSAAAPSFVSRDWVLKTAADGVHYSIGGKLTSARQDAALIVDQVCAELNIDAPCATQGLLFPWTPLHAQGIEENFSDWSETIQEQAVQSGVDPESATWLIRRHGCKAVDILHSIKQQPALAHRIIPAAPFIEADLMHCAAEEMVVHLDDLLRRRIPLLILAKLTEAELWQIITKISGIMNWHETRCAQEFARCRAWLHS</sequence>
<evidence type="ECO:0000256" key="1">
    <source>
        <dbReference type="ARBA" id="ARBA00001974"/>
    </source>
</evidence>